<sequence>MIMKLEATLEQLMNESSNDAQRQIEYVLKKFSTDDNKEGSASDGESDDDEDEAEIEPEIDKDDSVVGEIGELVGEKLLTSQYLGLPAARISAQRKRVG</sequence>
<feature type="compositionally biased region" description="Basic and acidic residues" evidence="1">
    <location>
        <begin position="31"/>
        <end position="40"/>
    </location>
</feature>
<accession>A0ABM1SB77</accession>
<organism evidence="2 3">
    <name type="scientific">Limulus polyphemus</name>
    <name type="common">Atlantic horseshoe crab</name>
    <dbReference type="NCBI Taxonomy" id="6850"/>
    <lineage>
        <taxon>Eukaryota</taxon>
        <taxon>Metazoa</taxon>
        <taxon>Ecdysozoa</taxon>
        <taxon>Arthropoda</taxon>
        <taxon>Chelicerata</taxon>
        <taxon>Merostomata</taxon>
        <taxon>Xiphosura</taxon>
        <taxon>Limulidae</taxon>
        <taxon>Limulus</taxon>
    </lineage>
</organism>
<name>A0ABM1SB77_LIMPO</name>
<evidence type="ECO:0000256" key="1">
    <source>
        <dbReference type="SAM" id="MobiDB-lite"/>
    </source>
</evidence>
<feature type="region of interest" description="Disordered" evidence="1">
    <location>
        <begin position="31"/>
        <end position="64"/>
    </location>
</feature>
<dbReference type="PANTHER" id="PTHR14881">
    <property type="entry name" value="LISH DOMAIN-CONTAINING PROTEIN ARMC9"/>
    <property type="match status" value="1"/>
</dbReference>
<reference evidence="3" key="1">
    <citation type="submission" date="2025-08" db="UniProtKB">
        <authorList>
            <consortium name="RefSeq"/>
        </authorList>
    </citation>
    <scope>IDENTIFICATION</scope>
    <source>
        <tissue evidence="3">Muscle</tissue>
    </source>
</reference>
<dbReference type="RefSeq" id="XP_022240882.1">
    <property type="nucleotide sequence ID" value="XM_022385174.1"/>
</dbReference>
<proteinExistence type="predicted"/>
<evidence type="ECO:0000313" key="3">
    <source>
        <dbReference type="RefSeq" id="XP_022240882.1"/>
    </source>
</evidence>
<feature type="compositionally biased region" description="Acidic residues" evidence="1">
    <location>
        <begin position="44"/>
        <end position="61"/>
    </location>
</feature>
<evidence type="ECO:0000313" key="2">
    <source>
        <dbReference type="Proteomes" id="UP000694941"/>
    </source>
</evidence>
<dbReference type="GeneID" id="111085633"/>
<dbReference type="InterPro" id="IPR040369">
    <property type="entry name" value="ARMC9"/>
</dbReference>
<gene>
    <name evidence="3" type="primary">LOC111085633</name>
</gene>
<protein>
    <submittedName>
        <fullName evidence="3">LisH domain-containing protein ARMC9-like</fullName>
    </submittedName>
</protein>
<dbReference type="PANTHER" id="PTHR14881:SF4">
    <property type="entry name" value="LISH DOMAIN-CONTAINING PROTEIN ARMC9"/>
    <property type="match status" value="1"/>
</dbReference>
<keyword evidence="2" id="KW-1185">Reference proteome</keyword>
<dbReference type="Proteomes" id="UP000694941">
    <property type="component" value="Unplaced"/>
</dbReference>